<dbReference type="EnsemblMetazoa" id="CapteT191836">
    <property type="protein sequence ID" value="CapteP191836"/>
    <property type="gene ID" value="CapteG191836"/>
</dbReference>
<sequence>MVGIKIEFVVQEPPKATRKPSAMITSGASTTSNQLCNENTIFVEPGTTIDMTLCYDVGDMGVFKPRNPNPTPWTPITISEYLMVSTFHILEITNFDNTVAFVGEGS</sequence>
<dbReference type="Proteomes" id="UP000014760">
    <property type="component" value="Unassembled WGS sequence"/>
</dbReference>
<dbReference type="HOGENOM" id="CLU_2225689_0_0_1"/>
<proteinExistence type="predicted"/>
<evidence type="ECO:0000313" key="2">
    <source>
        <dbReference type="EnsemblMetazoa" id="CapteP191836"/>
    </source>
</evidence>
<reference evidence="1 3" key="2">
    <citation type="journal article" date="2013" name="Nature">
        <title>Insights into bilaterian evolution from three spiralian genomes.</title>
        <authorList>
            <person name="Simakov O."/>
            <person name="Marletaz F."/>
            <person name="Cho S.J."/>
            <person name="Edsinger-Gonzales E."/>
            <person name="Havlak P."/>
            <person name="Hellsten U."/>
            <person name="Kuo D.H."/>
            <person name="Larsson T."/>
            <person name="Lv J."/>
            <person name="Arendt D."/>
            <person name="Savage R."/>
            <person name="Osoegawa K."/>
            <person name="de Jong P."/>
            <person name="Grimwood J."/>
            <person name="Chapman J.A."/>
            <person name="Shapiro H."/>
            <person name="Aerts A."/>
            <person name="Otillar R.P."/>
            <person name="Terry A.Y."/>
            <person name="Boore J.L."/>
            <person name="Grigoriev I.V."/>
            <person name="Lindberg D.R."/>
            <person name="Seaver E.C."/>
            <person name="Weisblat D.A."/>
            <person name="Putnam N.H."/>
            <person name="Rokhsar D.S."/>
        </authorList>
    </citation>
    <scope>NUCLEOTIDE SEQUENCE</scope>
    <source>
        <strain evidence="1 3">I ESC-2004</strain>
    </source>
</reference>
<dbReference type="AlphaFoldDB" id="R7TXZ9"/>
<dbReference type="EMBL" id="KB307554">
    <property type="protein sequence ID" value="ELT98788.1"/>
    <property type="molecule type" value="Genomic_DNA"/>
</dbReference>
<evidence type="ECO:0000313" key="3">
    <source>
        <dbReference type="Proteomes" id="UP000014760"/>
    </source>
</evidence>
<organism evidence="1">
    <name type="scientific">Capitella teleta</name>
    <name type="common">Polychaete worm</name>
    <dbReference type="NCBI Taxonomy" id="283909"/>
    <lineage>
        <taxon>Eukaryota</taxon>
        <taxon>Metazoa</taxon>
        <taxon>Spiralia</taxon>
        <taxon>Lophotrochozoa</taxon>
        <taxon>Annelida</taxon>
        <taxon>Polychaeta</taxon>
        <taxon>Sedentaria</taxon>
        <taxon>Scolecida</taxon>
        <taxon>Capitellidae</taxon>
        <taxon>Capitella</taxon>
    </lineage>
</organism>
<accession>R7TXZ9</accession>
<dbReference type="EMBL" id="AMQN01002017">
    <property type="status" value="NOT_ANNOTATED_CDS"/>
    <property type="molecule type" value="Genomic_DNA"/>
</dbReference>
<gene>
    <name evidence="1" type="ORF">CAPTEDRAFT_191836</name>
</gene>
<name>R7TXZ9_CAPTE</name>
<keyword evidence="3" id="KW-1185">Reference proteome</keyword>
<evidence type="ECO:0000313" key="1">
    <source>
        <dbReference type="EMBL" id="ELT98788.1"/>
    </source>
</evidence>
<protein>
    <submittedName>
        <fullName evidence="1 2">Uncharacterized protein</fullName>
    </submittedName>
</protein>
<reference evidence="3" key="1">
    <citation type="submission" date="2012-12" db="EMBL/GenBank/DDBJ databases">
        <authorList>
            <person name="Hellsten U."/>
            <person name="Grimwood J."/>
            <person name="Chapman J.A."/>
            <person name="Shapiro H."/>
            <person name="Aerts A."/>
            <person name="Otillar R.P."/>
            <person name="Terry A.Y."/>
            <person name="Boore J.L."/>
            <person name="Simakov O."/>
            <person name="Marletaz F."/>
            <person name="Cho S.-J."/>
            <person name="Edsinger-Gonzales E."/>
            <person name="Havlak P."/>
            <person name="Kuo D.-H."/>
            <person name="Larsson T."/>
            <person name="Lv J."/>
            <person name="Arendt D."/>
            <person name="Savage R."/>
            <person name="Osoegawa K."/>
            <person name="de Jong P."/>
            <person name="Lindberg D.R."/>
            <person name="Seaver E.C."/>
            <person name="Weisblat D.A."/>
            <person name="Putnam N.H."/>
            <person name="Grigoriev I.V."/>
            <person name="Rokhsar D.S."/>
        </authorList>
    </citation>
    <scope>NUCLEOTIDE SEQUENCE</scope>
    <source>
        <strain evidence="3">I ESC-2004</strain>
    </source>
</reference>
<reference evidence="2" key="3">
    <citation type="submission" date="2015-06" db="UniProtKB">
        <authorList>
            <consortium name="EnsemblMetazoa"/>
        </authorList>
    </citation>
    <scope>IDENTIFICATION</scope>
</reference>